<dbReference type="InterPro" id="IPR052906">
    <property type="entry name" value="Type_IV_Methyl-Rstrct_Enzyme"/>
</dbReference>
<gene>
    <name evidence="3" type="ORF">MUN88_14140</name>
</gene>
<keyword evidence="1" id="KW-1133">Transmembrane helix</keyword>
<dbReference type="PANTHER" id="PTHR30015:SF7">
    <property type="entry name" value="TYPE IV METHYL-DIRECTED RESTRICTION ENZYME ECOKMRR"/>
    <property type="match status" value="1"/>
</dbReference>
<dbReference type="SUPFAM" id="SSF52980">
    <property type="entry name" value="Restriction endonuclease-like"/>
    <property type="match status" value="1"/>
</dbReference>
<reference evidence="3 4" key="1">
    <citation type="submission" date="2022-04" db="EMBL/GenBank/DDBJ databases">
        <title>Gracilibacillus sp. isolated from saltern.</title>
        <authorList>
            <person name="Won M."/>
            <person name="Lee C.-M."/>
            <person name="Woen H.-Y."/>
            <person name="Kwon S.-W."/>
        </authorList>
    </citation>
    <scope>NUCLEOTIDE SEQUENCE [LARGE SCALE GENOMIC DNA]</scope>
    <source>
        <strain evidence="3 4">SSWR10-1</strain>
    </source>
</reference>
<feature type="transmembrane region" description="Helical" evidence="1">
    <location>
        <begin position="34"/>
        <end position="58"/>
    </location>
</feature>
<evidence type="ECO:0000313" key="3">
    <source>
        <dbReference type="EMBL" id="UOQ47207.1"/>
    </source>
</evidence>
<dbReference type="GO" id="GO:0004519">
    <property type="term" value="F:endonuclease activity"/>
    <property type="evidence" value="ECO:0007669"/>
    <property type="project" value="UniProtKB-KW"/>
</dbReference>
<dbReference type="InterPro" id="IPR007560">
    <property type="entry name" value="Restrct_endonuc_IV_Mrr"/>
</dbReference>
<dbReference type="Pfam" id="PF04471">
    <property type="entry name" value="Mrr_cat"/>
    <property type="match status" value="1"/>
</dbReference>
<dbReference type="InterPro" id="IPR011856">
    <property type="entry name" value="tRNA_endonuc-like_dom_sf"/>
</dbReference>
<keyword evidence="3" id="KW-0378">Hydrolase</keyword>
<sequence length="227" mass="25976">MTKKDINNLKSLIGGSIVIIGLLLWNKLPMNFSAIYYLLGLFLGGAIVAEIICSFIPVKKTKRKTANKRTKKVKSKSVNNKDIPPNILRSKKEILTLPLEKISWREFEEICYLYYKAKGCRPRRTSEGADGGVDLIIYSKKDMAYEAVQIKHYINSGRQIDVRPIRELDSAKKNEGCPLGRFIASTTFTNPAMIEAGDRRIETNSIEWVRSTLDTWRRKEATRLKYE</sequence>
<name>A0ABY4ETV9_9BACI</name>
<dbReference type="PANTHER" id="PTHR30015">
    <property type="entry name" value="MRR RESTRICTION SYSTEM PROTEIN"/>
    <property type="match status" value="1"/>
</dbReference>
<dbReference type="EMBL" id="CP095072">
    <property type="protein sequence ID" value="UOQ47207.1"/>
    <property type="molecule type" value="Genomic_DNA"/>
</dbReference>
<evidence type="ECO:0000313" key="4">
    <source>
        <dbReference type="Proteomes" id="UP000831782"/>
    </source>
</evidence>
<evidence type="ECO:0000259" key="2">
    <source>
        <dbReference type="Pfam" id="PF04471"/>
    </source>
</evidence>
<feature type="domain" description="Restriction endonuclease type IV Mrr" evidence="2">
    <location>
        <begin position="99"/>
        <end position="202"/>
    </location>
</feature>
<keyword evidence="3" id="KW-0255">Endonuclease</keyword>
<protein>
    <submittedName>
        <fullName evidence="3">Restriction endonuclease</fullName>
    </submittedName>
</protein>
<proteinExistence type="predicted"/>
<accession>A0ABY4ETV9</accession>
<feature type="transmembrane region" description="Helical" evidence="1">
    <location>
        <begin position="12"/>
        <end position="28"/>
    </location>
</feature>
<dbReference type="Proteomes" id="UP000831782">
    <property type="component" value="Chromosome"/>
</dbReference>
<evidence type="ECO:0000256" key="1">
    <source>
        <dbReference type="SAM" id="Phobius"/>
    </source>
</evidence>
<dbReference type="InterPro" id="IPR011335">
    <property type="entry name" value="Restrct_endonuc-II-like"/>
</dbReference>
<keyword evidence="4" id="KW-1185">Reference proteome</keyword>
<dbReference type="RefSeq" id="WP_244716136.1">
    <property type="nucleotide sequence ID" value="NZ_CP095072.1"/>
</dbReference>
<keyword evidence="3" id="KW-0540">Nuclease</keyword>
<organism evidence="3 4">
    <name type="scientific">Gracilibacillus caseinilyticus</name>
    <dbReference type="NCBI Taxonomy" id="2932256"/>
    <lineage>
        <taxon>Bacteria</taxon>
        <taxon>Bacillati</taxon>
        <taxon>Bacillota</taxon>
        <taxon>Bacilli</taxon>
        <taxon>Bacillales</taxon>
        <taxon>Bacillaceae</taxon>
        <taxon>Gracilibacillus</taxon>
    </lineage>
</organism>
<dbReference type="Gene3D" id="3.40.1350.10">
    <property type="match status" value="1"/>
</dbReference>
<keyword evidence="1" id="KW-0472">Membrane</keyword>
<keyword evidence="1" id="KW-0812">Transmembrane</keyword>